<evidence type="ECO:0000313" key="5">
    <source>
        <dbReference type="EMBL" id="CAK7937977.1"/>
    </source>
</evidence>
<dbReference type="Proteomes" id="UP001162060">
    <property type="component" value="Unassembled WGS sequence"/>
</dbReference>
<dbReference type="InterPro" id="IPR008138">
    <property type="entry name" value="SapB_2"/>
</dbReference>
<dbReference type="SUPFAM" id="SSF47862">
    <property type="entry name" value="Saposin"/>
    <property type="match status" value="7"/>
</dbReference>
<feature type="signal peptide" evidence="3">
    <location>
        <begin position="1"/>
        <end position="21"/>
    </location>
</feature>
<organism evidence="5 6">
    <name type="scientific">Peronospora matthiolae</name>
    <dbReference type="NCBI Taxonomy" id="2874970"/>
    <lineage>
        <taxon>Eukaryota</taxon>
        <taxon>Sar</taxon>
        <taxon>Stramenopiles</taxon>
        <taxon>Oomycota</taxon>
        <taxon>Peronosporomycetes</taxon>
        <taxon>Peronosporales</taxon>
        <taxon>Peronosporaceae</taxon>
        <taxon>Peronospora</taxon>
    </lineage>
</organism>
<dbReference type="Pfam" id="PF03489">
    <property type="entry name" value="SapB_2"/>
    <property type="match status" value="1"/>
</dbReference>
<dbReference type="Gene3D" id="1.10.225.10">
    <property type="entry name" value="Saposin-like"/>
    <property type="match status" value="9"/>
</dbReference>
<sequence length="1261" mass="137982">MRPRNALLLLGLAAALALASAEDDTYAVHNGMDAETPFFGADERDPSRGLGEALSSLLQAGEPEETADIVRIIVIDEEDPAAARKRACSKALAVIKEQDEPFEQADSLLRDFESVLGLDSPEPRSRASCEDLGLAELMAQCEFVVESKDVVLQLSRQGRTEDQVCDVMNAVSDLKAVDTLSCGLCHRLVQMVTQALTNEVQQVEQVREIIGDVCDVTVADSMCHTFLNKFDDIVEWLRHGTDPVVVCLRLAMCPVDRLSSSETPILGWVFGNEARGIADETATTRDTQERNSVSDSDLLSLDLILGDEARKSADDAVAARYSEQRNSVTDRQTPSLGWLFGDEAAAARDTQKRNSVSDSDLLLSLDLIFGDEARKSADDAVAARYSEIGNGVSDSEFTSNMDLIFGLEARRAVDDGISTSVLEEQDHSCSFCVSTAGVIAQVSSRFPDQVLMSKDLLKSVCRTASPVSKCQEVEANFDRIVELMQQGHYPREVCGRIDLCTQQATSDKACVYCDAATTLVEVILQEAPEQINEIRNYADMICDILGDDSPCHEYVTKLDSVIDSLNKGERPREVCKALKYCSEDSSGKSGESLRVDMTRNDPFGHSRRVGMGDGGMYSDMISQLNAIILANNDERLSRQPSIDYDSCFFCSHVVAVVHHVQLVFPEKLPIVKTILSNVCQLVPSKCSCDVVDEKFDDIVKWDKEGKRPHDICKLLGNCAKLQDKEDEMPAISDELKGVVIASQRLVGDESECAYCQFATTVAKVALQQYGADIRQVRAYADMICDMLGEDNPCHAYVKQMDYVIDSISKGMSSKAICVGLEFCPAAVADSERDALAWILADRSSRATSIDRVSAFDSPLVETLKEAMDRPSDSCSFCMQAAPVLEVAVAQDPSQIEKIRESVDVICGMLPVDNQCHSFVMKFDAVVDSLRKGVQPKLICHDLQLCPMGPGSATHDLAVPDMLAVQKRDEESTTCAYCSGVVTVLEHTLNEKPEQVNELREVTGHLCQLVPADDMCDSDLKMFDEAVAGLRSGKGPEEICQKLNLCTFVEDRNESSGLVDFTGGDFLPTGCATCQQNTVLLASLIERPDSLATFEREISSVCRLIPRSGECELLLKHKDAIIDLLKKNEDVVTICTRIGQCPAVAKEEKQKSMPVGCLFCEFIADLVEHAKDSEKALSEAKATLETVCTILPPQARCDVLSSKFDELLSLMREGKSPSEACHAAALCDAEFVFSPASDSDEDPIVRSFEKALRGVGNVMEIE</sequence>
<dbReference type="AlphaFoldDB" id="A0AAV1UVD6"/>
<keyword evidence="2" id="KW-0325">Glycoprotein</keyword>
<evidence type="ECO:0000259" key="4">
    <source>
        <dbReference type="PROSITE" id="PS50015"/>
    </source>
</evidence>
<feature type="domain" description="Saposin B-type" evidence="4">
    <location>
        <begin position="870"/>
        <end position="949"/>
    </location>
</feature>
<comment type="caution">
    <text evidence="5">The sequence shown here is derived from an EMBL/GenBank/DDBJ whole genome shotgun (WGS) entry which is preliminary data.</text>
</comment>
<feature type="domain" description="Saposin B-type" evidence="4">
    <location>
        <begin position="970"/>
        <end position="1049"/>
    </location>
</feature>
<name>A0AAV1UVD6_9STRA</name>
<feature type="domain" description="Saposin B-type" evidence="4">
    <location>
        <begin position="506"/>
        <end position="585"/>
    </location>
</feature>
<accession>A0AAV1UVD6</accession>
<evidence type="ECO:0000313" key="6">
    <source>
        <dbReference type="Proteomes" id="UP001162060"/>
    </source>
</evidence>
<keyword evidence="1" id="KW-1015">Disulfide bond</keyword>
<gene>
    <name evidence="5" type="ORF">PM001_LOCUS23127</name>
</gene>
<dbReference type="InterPro" id="IPR011001">
    <property type="entry name" value="Saposin-like"/>
</dbReference>
<evidence type="ECO:0000256" key="2">
    <source>
        <dbReference type="ARBA" id="ARBA00023180"/>
    </source>
</evidence>
<dbReference type="PANTHER" id="PTHR11480">
    <property type="entry name" value="SAPOSIN-RELATED"/>
    <property type="match status" value="1"/>
</dbReference>
<dbReference type="EMBL" id="CAKLBY020000228">
    <property type="protein sequence ID" value="CAK7937977.1"/>
    <property type="molecule type" value="Genomic_DNA"/>
</dbReference>
<feature type="domain" description="Saposin B-type" evidence="4">
    <location>
        <begin position="1152"/>
        <end position="1230"/>
    </location>
</feature>
<feature type="domain" description="Saposin B-type" evidence="4">
    <location>
        <begin position="178"/>
        <end position="257"/>
    </location>
</feature>
<evidence type="ECO:0000256" key="1">
    <source>
        <dbReference type="ARBA" id="ARBA00023157"/>
    </source>
</evidence>
<evidence type="ECO:0000256" key="3">
    <source>
        <dbReference type="SAM" id="SignalP"/>
    </source>
</evidence>
<dbReference type="InterPro" id="IPR051428">
    <property type="entry name" value="Sphingo_Act-Surfact_Prot"/>
</dbReference>
<keyword evidence="3" id="KW-0732">Signal</keyword>
<dbReference type="PROSITE" id="PS50015">
    <property type="entry name" value="SAP_B"/>
    <property type="match status" value="5"/>
</dbReference>
<dbReference type="InterPro" id="IPR008139">
    <property type="entry name" value="SaposinB_dom"/>
</dbReference>
<reference evidence="5" key="1">
    <citation type="submission" date="2024-01" db="EMBL/GenBank/DDBJ databases">
        <authorList>
            <person name="Webb A."/>
        </authorList>
    </citation>
    <scope>NUCLEOTIDE SEQUENCE</scope>
    <source>
        <strain evidence="5">Pm1</strain>
    </source>
</reference>
<proteinExistence type="predicted"/>
<feature type="chain" id="PRO_5043561702" description="Saposin B-type domain-containing protein" evidence="3">
    <location>
        <begin position="22"/>
        <end position="1261"/>
    </location>
</feature>
<protein>
    <recommendedName>
        <fullName evidence="4">Saposin B-type domain-containing protein</fullName>
    </recommendedName>
</protein>
<dbReference type="PANTHER" id="PTHR11480:SF3">
    <property type="entry name" value="BCDNA.GH08312"/>
    <property type="match status" value="1"/>
</dbReference>
<dbReference type="SMART" id="SM00741">
    <property type="entry name" value="SapB"/>
    <property type="match status" value="9"/>
</dbReference>